<name>A0AAQ1PDX7_9PSED</name>
<dbReference type="RefSeq" id="WP_133975479.1">
    <property type="nucleotide sequence ID" value="NZ_OPYN01000179.1"/>
</dbReference>
<proteinExistence type="predicted"/>
<sequence length="158" mass="18280">MTEKIKISGTPPQWSQSEYDRRVEGWVNAYRGTERSMELVRASLEHEFLQAVIDKASQGYTITPIKRVMHAPLDHSVYMVKPLAVQQVDIEEIKAEVKAEYIEWLEKEHTRYQDLLRQQLIQSQQEKEAKAAEQAAAKKLAEIEKQVQACYKPLEIPA</sequence>
<keyword evidence="2" id="KW-1185">Reference proteome</keyword>
<evidence type="ECO:0000313" key="1">
    <source>
        <dbReference type="EMBL" id="SPO62575.1"/>
    </source>
</evidence>
<dbReference type="Proteomes" id="UP000294335">
    <property type="component" value="Unassembled WGS sequence"/>
</dbReference>
<dbReference type="AlphaFoldDB" id="A0AAQ1PDX7"/>
<organism evidence="1 2">
    <name type="scientific">Pseudomonas inefficax</name>
    <dbReference type="NCBI Taxonomy" id="2078786"/>
    <lineage>
        <taxon>Bacteria</taxon>
        <taxon>Pseudomonadati</taxon>
        <taxon>Pseudomonadota</taxon>
        <taxon>Gammaproteobacteria</taxon>
        <taxon>Pseudomonadales</taxon>
        <taxon>Pseudomonadaceae</taxon>
        <taxon>Pseudomonas</taxon>
    </lineage>
</organism>
<comment type="caution">
    <text evidence="1">The sequence shown here is derived from an EMBL/GenBank/DDBJ whole genome shotgun (WGS) entry which is preliminary data.</text>
</comment>
<gene>
    <name evidence="1" type="ORF">JV551A3_V1_1790010</name>
</gene>
<protein>
    <submittedName>
        <fullName evidence="1">Uncharacterized protein</fullName>
    </submittedName>
</protein>
<accession>A0AAQ1PDX7</accession>
<dbReference type="EMBL" id="OPYN01000179">
    <property type="protein sequence ID" value="SPO62575.1"/>
    <property type="molecule type" value="Genomic_DNA"/>
</dbReference>
<evidence type="ECO:0000313" key="2">
    <source>
        <dbReference type="Proteomes" id="UP000294335"/>
    </source>
</evidence>
<reference evidence="1 2" key="1">
    <citation type="submission" date="2018-02" db="EMBL/GenBank/DDBJ databases">
        <authorList>
            <person name="Dubost A."/>
        </authorList>
    </citation>
    <scope>NUCLEOTIDE SEQUENCE [LARGE SCALE GENOMIC DNA]</scope>
    <source>
        <strain evidence="2">JV551A3</strain>
    </source>
</reference>